<evidence type="ECO:0000256" key="2">
    <source>
        <dbReference type="ARBA" id="ARBA00022723"/>
    </source>
</evidence>
<name>A0A4R6XKM5_9GAMM</name>
<protein>
    <recommendedName>
        <fullName evidence="5">CENP-V/GFA domain-containing protein</fullName>
    </recommendedName>
</protein>
<dbReference type="InterPro" id="IPR006913">
    <property type="entry name" value="CENP-V/GFA"/>
</dbReference>
<dbReference type="Proteomes" id="UP000295724">
    <property type="component" value="Unassembled WGS sequence"/>
</dbReference>
<sequence>MTDQKTSHGGCLCGAVTLLATTVKPMVGACHCNMCRKWVGGPFMAVDCGSEVGFIGHEYIGRYASSEWAERGFCTQCGSALFYKLKESGQYMLAAGILDLENQLHFDHQVFIDEKPNYYCFSNKTKNMTGAELFALYGAE</sequence>
<keyword evidence="2" id="KW-0479">Metal-binding</keyword>
<dbReference type="GO" id="GO:0046872">
    <property type="term" value="F:metal ion binding"/>
    <property type="evidence" value="ECO:0007669"/>
    <property type="project" value="UniProtKB-KW"/>
</dbReference>
<dbReference type="SUPFAM" id="SSF51316">
    <property type="entry name" value="Mss4-like"/>
    <property type="match status" value="1"/>
</dbReference>
<comment type="similarity">
    <text evidence="1">Belongs to the Gfa family.</text>
</comment>
<keyword evidence="7" id="KW-1185">Reference proteome</keyword>
<evidence type="ECO:0000313" key="7">
    <source>
        <dbReference type="Proteomes" id="UP000295724"/>
    </source>
</evidence>
<dbReference type="EMBL" id="SNZB01000005">
    <property type="protein sequence ID" value="TDR18454.1"/>
    <property type="molecule type" value="Genomic_DNA"/>
</dbReference>
<dbReference type="Gene3D" id="3.90.1590.10">
    <property type="entry name" value="glutathione-dependent formaldehyde- activating enzyme (gfa)"/>
    <property type="match status" value="1"/>
</dbReference>
<dbReference type="PANTHER" id="PTHR33337:SF40">
    <property type="entry name" value="CENP-V_GFA DOMAIN-CONTAINING PROTEIN-RELATED"/>
    <property type="match status" value="1"/>
</dbReference>
<evidence type="ECO:0000256" key="3">
    <source>
        <dbReference type="ARBA" id="ARBA00022833"/>
    </source>
</evidence>
<dbReference type="PROSITE" id="PS51891">
    <property type="entry name" value="CENP_V_GFA"/>
    <property type="match status" value="1"/>
</dbReference>
<reference evidence="6 7" key="1">
    <citation type="submission" date="2019-03" db="EMBL/GenBank/DDBJ databases">
        <title>Genomic Encyclopedia of Type Strains, Phase IV (KMG-IV): sequencing the most valuable type-strain genomes for metagenomic binning, comparative biology and taxonomic classification.</title>
        <authorList>
            <person name="Goeker M."/>
        </authorList>
    </citation>
    <scope>NUCLEOTIDE SEQUENCE [LARGE SCALE GENOMIC DNA]</scope>
    <source>
        <strain evidence="6 7">DSM 25488</strain>
    </source>
</reference>
<accession>A0A4R6XKM5</accession>
<organism evidence="6 7">
    <name type="scientific">Marinicella litoralis</name>
    <dbReference type="NCBI Taxonomy" id="644220"/>
    <lineage>
        <taxon>Bacteria</taxon>
        <taxon>Pseudomonadati</taxon>
        <taxon>Pseudomonadota</taxon>
        <taxon>Gammaproteobacteria</taxon>
        <taxon>Lysobacterales</taxon>
        <taxon>Marinicellaceae</taxon>
        <taxon>Marinicella</taxon>
    </lineage>
</organism>
<gene>
    <name evidence="6" type="ORF">C8D91_2374</name>
</gene>
<keyword evidence="4" id="KW-0456">Lyase</keyword>
<dbReference type="AlphaFoldDB" id="A0A4R6XKM5"/>
<dbReference type="Pfam" id="PF04828">
    <property type="entry name" value="GFA"/>
    <property type="match status" value="1"/>
</dbReference>
<evidence type="ECO:0000259" key="5">
    <source>
        <dbReference type="PROSITE" id="PS51891"/>
    </source>
</evidence>
<dbReference type="InterPro" id="IPR011057">
    <property type="entry name" value="Mss4-like_sf"/>
</dbReference>
<keyword evidence="3" id="KW-0862">Zinc</keyword>
<feature type="domain" description="CENP-V/GFA" evidence="5">
    <location>
        <begin position="7"/>
        <end position="107"/>
    </location>
</feature>
<dbReference type="PANTHER" id="PTHR33337">
    <property type="entry name" value="GFA DOMAIN-CONTAINING PROTEIN"/>
    <property type="match status" value="1"/>
</dbReference>
<dbReference type="GO" id="GO:0016846">
    <property type="term" value="F:carbon-sulfur lyase activity"/>
    <property type="evidence" value="ECO:0007669"/>
    <property type="project" value="InterPro"/>
</dbReference>
<comment type="caution">
    <text evidence="6">The sequence shown here is derived from an EMBL/GenBank/DDBJ whole genome shotgun (WGS) entry which is preliminary data.</text>
</comment>
<evidence type="ECO:0000313" key="6">
    <source>
        <dbReference type="EMBL" id="TDR18454.1"/>
    </source>
</evidence>
<evidence type="ECO:0000256" key="1">
    <source>
        <dbReference type="ARBA" id="ARBA00005495"/>
    </source>
</evidence>
<dbReference type="RefSeq" id="WP_099019550.1">
    <property type="nucleotide sequence ID" value="NZ_NIHB01000003.1"/>
</dbReference>
<proteinExistence type="inferred from homology"/>
<dbReference type="OrthoDB" id="4188830at2"/>
<evidence type="ECO:0000256" key="4">
    <source>
        <dbReference type="ARBA" id="ARBA00023239"/>
    </source>
</evidence>